<reference evidence="5 6" key="1">
    <citation type="submission" date="2019-10" db="EMBL/GenBank/DDBJ databases">
        <title>Corynebacterium sp novel species isolated from the respiratory tract of Marmot.</title>
        <authorList>
            <person name="Zhang G."/>
        </authorList>
    </citation>
    <scope>NUCLEOTIDE SEQUENCE [LARGE SCALE GENOMIC DNA]</scope>
    <source>
        <strain evidence="5 6">336</strain>
    </source>
</reference>
<dbReference type="InterPro" id="IPR046977">
    <property type="entry name" value="RsmC/RlmG"/>
</dbReference>
<dbReference type="EMBL" id="WBZJ01000004">
    <property type="protein sequence ID" value="KAB3519170.1"/>
    <property type="molecule type" value="Genomic_DNA"/>
</dbReference>
<dbReference type="GO" id="GO:0008168">
    <property type="term" value="F:methyltransferase activity"/>
    <property type="evidence" value="ECO:0007669"/>
    <property type="project" value="UniProtKB-KW"/>
</dbReference>
<dbReference type="InterPro" id="IPR007848">
    <property type="entry name" value="Small_mtfrase_dom"/>
</dbReference>
<evidence type="ECO:0000313" key="6">
    <source>
        <dbReference type="Proteomes" id="UP000436181"/>
    </source>
</evidence>
<keyword evidence="6" id="KW-1185">Reference proteome</keyword>
<feature type="domain" description="Methyltransferase small" evidence="4">
    <location>
        <begin position="272"/>
        <end position="406"/>
    </location>
</feature>
<accession>A0ABQ6VFE8</accession>
<dbReference type="InterPro" id="IPR029063">
    <property type="entry name" value="SAM-dependent_MTases_sf"/>
</dbReference>
<keyword evidence="1 5" id="KW-0489">Methyltransferase</keyword>
<dbReference type="GO" id="GO:0032259">
    <property type="term" value="P:methylation"/>
    <property type="evidence" value="ECO:0007669"/>
    <property type="project" value="UniProtKB-KW"/>
</dbReference>
<evidence type="ECO:0000256" key="2">
    <source>
        <dbReference type="ARBA" id="ARBA00022679"/>
    </source>
</evidence>
<name>A0ABQ6VFE8_9CORY</name>
<organism evidence="5 6">
    <name type="scientific">Corynebacterium zhongnanshanii</name>
    <dbReference type="NCBI Taxonomy" id="2768834"/>
    <lineage>
        <taxon>Bacteria</taxon>
        <taxon>Bacillati</taxon>
        <taxon>Actinomycetota</taxon>
        <taxon>Actinomycetes</taxon>
        <taxon>Mycobacteriales</taxon>
        <taxon>Corynebacteriaceae</taxon>
        <taxon>Corynebacterium</taxon>
    </lineage>
</organism>
<dbReference type="PANTHER" id="PTHR47816:SF4">
    <property type="entry name" value="RIBOSOMAL RNA SMALL SUBUNIT METHYLTRANSFERASE C"/>
    <property type="match status" value="1"/>
</dbReference>
<evidence type="ECO:0000259" key="4">
    <source>
        <dbReference type="Pfam" id="PF05175"/>
    </source>
</evidence>
<dbReference type="SUPFAM" id="SSF53335">
    <property type="entry name" value="S-adenosyl-L-methionine-dependent methyltransferases"/>
    <property type="match status" value="1"/>
</dbReference>
<evidence type="ECO:0000256" key="1">
    <source>
        <dbReference type="ARBA" id="ARBA00022603"/>
    </source>
</evidence>
<proteinExistence type="predicted"/>
<dbReference type="Gene3D" id="3.40.50.150">
    <property type="entry name" value="Vaccinia Virus protein VP39"/>
    <property type="match status" value="2"/>
</dbReference>
<keyword evidence="2" id="KW-0808">Transferase</keyword>
<gene>
    <name evidence="5" type="ORF">F8377_09210</name>
</gene>
<dbReference type="Pfam" id="PF05175">
    <property type="entry name" value="MTS"/>
    <property type="match status" value="1"/>
</dbReference>
<feature type="region of interest" description="Disordered" evidence="3">
    <location>
        <begin position="243"/>
        <end position="266"/>
    </location>
</feature>
<protein>
    <submittedName>
        <fullName evidence="5">Methyltransferase</fullName>
    </submittedName>
</protein>
<dbReference type="RefSeq" id="WP_151844820.1">
    <property type="nucleotide sequence ID" value="NZ_WBZJ01000004.1"/>
</dbReference>
<dbReference type="CDD" id="cd02440">
    <property type="entry name" value="AdoMet_MTases"/>
    <property type="match status" value="1"/>
</dbReference>
<dbReference type="PANTHER" id="PTHR47816">
    <property type="entry name" value="RIBOSOMAL RNA SMALL SUBUNIT METHYLTRANSFERASE C"/>
    <property type="match status" value="1"/>
</dbReference>
<evidence type="ECO:0000313" key="5">
    <source>
        <dbReference type="EMBL" id="KAB3519170.1"/>
    </source>
</evidence>
<dbReference type="Proteomes" id="UP000436181">
    <property type="component" value="Unassembled WGS sequence"/>
</dbReference>
<sequence>MSPSPAASAATPASDALDRLIIRDAKASDPPAGTIIVLDDHTGSLTAWAMERVKAWGSGAVLVRCRDLREARAVERLAEAQSAEAQNNEAQSADVPVTIAGLDGAPGSLEEFLATHVKQQPVLAIGRLPKALSALEEWATGCARHGVPRLILGGVNKHMTKSMNAVMERFFSVVHGLRGKGKNRCLEATVPKDGVQAYEPATQRYCGATLHGHGGVFSGAKPDRGGQALAAAALQWLERAGTIRDGSGSGTGNGSSTSDGNGASGAGRSHLNIVDLGCGNGTVTAAMLASGHTGMRIAATDVDLDAVLSASGAMEGNSAVTVTWDDAAGALEAETQDLVLLNPPFHEGTRIDPTLVQPLLDASARLLRPGGTLLFVHNAHLRYRPVVEQRFGTVIQVSRDATFTVLEATR</sequence>
<comment type="caution">
    <text evidence="5">The sequence shown here is derived from an EMBL/GenBank/DDBJ whole genome shotgun (WGS) entry which is preliminary data.</text>
</comment>
<evidence type="ECO:0000256" key="3">
    <source>
        <dbReference type="SAM" id="MobiDB-lite"/>
    </source>
</evidence>